<name>A0A6L5XCP8_9BACT</name>
<keyword evidence="7" id="KW-0653">Protein transport</keyword>
<keyword evidence="3" id="KW-1003">Cell membrane</keyword>
<dbReference type="GO" id="GO:0005524">
    <property type="term" value="F:ATP binding"/>
    <property type="evidence" value="ECO:0007669"/>
    <property type="project" value="UniProtKB-KW"/>
</dbReference>
<dbReference type="PROSITE" id="PS00211">
    <property type="entry name" value="ABC_TRANSPORTER_1"/>
    <property type="match status" value="1"/>
</dbReference>
<dbReference type="GO" id="GO:0008233">
    <property type="term" value="F:peptidase activity"/>
    <property type="evidence" value="ECO:0007669"/>
    <property type="project" value="InterPro"/>
</dbReference>
<keyword evidence="4 11" id="KW-0812">Transmembrane</keyword>
<dbReference type="EMBL" id="VULT01000017">
    <property type="protein sequence ID" value="MSS18180.1"/>
    <property type="molecule type" value="Genomic_DNA"/>
</dbReference>
<feature type="domain" description="ABC transporter" evidence="12">
    <location>
        <begin position="490"/>
        <end position="726"/>
    </location>
</feature>
<protein>
    <submittedName>
        <fullName evidence="15">Peptidase domain-containing ABC transporter</fullName>
    </submittedName>
</protein>
<dbReference type="CDD" id="cd18571">
    <property type="entry name" value="ABC_6TM_peptidase_like"/>
    <property type="match status" value="1"/>
</dbReference>
<keyword evidence="9 11" id="KW-0472">Membrane</keyword>
<dbReference type="InterPro" id="IPR017871">
    <property type="entry name" value="ABC_transporter-like_CS"/>
</dbReference>
<accession>A0A6L5XCP8</accession>
<evidence type="ECO:0000256" key="9">
    <source>
        <dbReference type="ARBA" id="ARBA00023136"/>
    </source>
</evidence>
<evidence type="ECO:0000256" key="10">
    <source>
        <dbReference type="ARBA" id="ARBA00043264"/>
    </source>
</evidence>
<sequence>MKVKFCAQRDMMDCGAACLQSICRYYGKIIDLQHIRELCHITRNGVSMLGIADAAEALHFKTLGVKITWEQLSDDAHLPCIVHWNQQHFVVVASINKETVTVMDPAADILKYRKKDFLKSWLHFTDSASAEKTGAALLLSPTTEFYERPSNCKTKPRPKTLNLLRNLLPFKLNVLYILITMLIGCLVSIAFPYLTKAIVDNGIRNSDLNYITLILIAELALLAGQVTNDIVRSRMMLRLTTNISIGLISNFLGRLMALPISFFDTKHVGDILQRIKDFGRIEDFLTGTLLSLLLSVITFAVYGAMMLDYSFVILSTFLVGSAIYVGWVTLFLKKQRKLDYMQFQYLASNENNLIQIVNGMQEIKLNSCERKIRWGWERLQQQIFKLRHYSLRLENIQISGSALIDQTKNLLIVFFAAKGVVDKVITIGELVAIQYIIGQLNAPLHQFVSFLRSLQDAKISMDRMNEIETVTAEEDMFTHIEEPDLTRDSIYFDHVSFQYDGPRSPKVLNNINLVIPRGKVTAIVGMSGSGKTTMLKLILSFFQPSCGKISIGDVPLQNISPKEWRKHCGVVMQDGFIFSDTIEKNIALSDNEVDYCKVVRAAKISNIHDYIMSLPMKYNTKIGAEGQGLSSGQRQRLIIARAIYKNPEFIIFDEATNSLDATNELNILNSLHTFFKGKTAIIVAHRLSTIRNADNIVVLSHGTIVEQGTHTQLLSNRKEYYSLIRNQVDYVS</sequence>
<evidence type="ECO:0000256" key="1">
    <source>
        <dbReference type="ARBA" id="ARBA00004651"/>
    </source>
</evidence>
<dbReference type="Pfam" id="PF03412">
    <property type="entry name" value="Peptidase_C39"/>
    <property type="match status" value="1"/>
</dbReference>
<dbReference type="InterPro" id="IPR003439">
    <property type="entry name" value="ABC_transporter-like_ATP-bd"/>
</dbReference>
<dbReference type="CDD" id="cd02418">
    <property type="entry name" value="Peptidase_C39B"/>
    <property type="match status" value="1"/>
</dbReference>
<dbReference type="RefSeq" id="WP_154328817.1">
    <property type="nucleotide sequence ID" value="NZ_CP045696.1"/>
</dbReference>
<dbReference type="PANTHER" id="PTHR24221">
    <property type="entry name" value="ATP-BINDING CASSETTE SUB-FAMILY B"/>
    <property type="match status" value="1"/>
</dbReference>
<dbReference type="Gene3D" id="3.40.50.300">
    <property type="entry name" value="P-loop containing nucleotide triphosphate hydrolases"/>
    <property type="match status" value="1"/>
</dbReference>
<dbReference type="Pfam" id="PF00005">
    <property type="entry name" value="ABC_tran"/>
    <property type="match status" value="1"/>
</dbReference>
<feature type="domain" description="Peptidase C39" evidence="14">
    <location>
        <begin position="8"/>
        <end position="128"/>
    </location>
</feature>
<dbReference type="FunFam" id="3.40.50.300:FF:000221">
    <property type="entry name" value="Multidrug ABC transporter ATP-binding protein"/>
    <property type="match status" value="1"/>
</dbReference>
<keyword evidence="16" id="KW-1185">Reference proteome</keyword>
<evidence type="ECO:0000256" key="5">
    <source>
        <dbReference type="ARBA" id="ARBA00022741"/>
    </source>
</evidence>
<feature type="transmembrane region" description="Helical" evidence="11">
    <location>
        <begin position="311"/>
        <end position="332"/>
    </location>
</feature>
<organism evidence="15 16">
    <name type="scientific">Sodaliphilus pleomorphus</name>
    <dbReference type="NCBI Taxonomy" id="2606626"/>
    <lineage>
        <taxon>Bacteria</taxon>
        <taxon>Pseudomonadati</taxon>
        <taxon>Bacteroidota</taxon>
        <taxon>Bacteroidia</taxon>
        <taxon>Bacteroidales</taxon>
        <taxon>Muribaculaceae</taxon>
        <taxon>Sodaliphilus</taxon>
    </lineage>
</organism>
<dbReference type="SUPFAM" id="SSF52540">
    <property type="entry name" value="P-loop containing nucleoside triphosphate hydrolases"/>
    <property type="match status" value="1"/>
</dbReference>
<evidence type="ECO:0000313" key="15">
    <source>
        <dbReference type="EMBL" id="MSS18180.1"/>
    </source>
</evidence>
<keyword evidence="5" id="KW-0547">Nucleotide-binding</keyword>
<keyword evidence="6" id="KW-0067">ATP-binding</keyword>
<evidence type="ECO:0000256" key="8">
    <source>
        <dbReference type="ARBA" id="ARBA00022989"/>
    </source>
</evidence>
<gene>
    <name evidence="15" type="ORF">FYJ29_10480</name>
</gene>
<dbReference type="InterPro" id="IPR003593">
    <property type="entry name" value="AAA+_ATPase"/>
</dbReference>
<evidence type="ECO:0000259" key="12">
    <source>
        <dbReference type="PROSITE" id="PS50893"/>
    </source>
</evidence>
<proteinExistence type="predicted"/>
<dbReference type="GO" id="GO:0043213">
    <property type="term" value="P:bacteriocin transport"/>
    <property type="evidence" value="ECO:0007669"/>
    <property type="project" value="UniProtKB-KW"/>
</dbReference>
<evidence type="ECO:0000256" key="6">
    <source>
        <dbReference type="ARBA" id="ARBA00022840"/>
    </source>
</evidence>
<dbReference type="InterPro" id="IPR005074">
    <property type="entry name" value="Peptidase_C39"/>
</dbReference>
<dbReference type="GO" id="GO:0006508">
    <property type="term" value="P:proteolysis"/>
    <property type="evidence" value="ECO:0007669"/>
    <property type="project" value="InterPro"/>
</dbReference>
<dbReference type="InterPro" id="IPR039421">
    <property type="entry name" value="Type_1_exporter"/>
</dbReference>
<dbReference type="PROSITE" id="PS50929">
    <property type="entry name" value="ABC_TM1F"/>
    <property type="match status" value="1"/>
</dbReference>
<dbReference type="GO" id="GO:0034040">
    <property type="term" value="F:ATPase-coupled lipid transmembrane transporter activity"/>
    <property type="evidence" value="ECO:0007669"/>
    <property type="project" value="TreeGrafter"/>
</dbReference>
<dbReference type="PANTHER" id="PTHR24221:SF654">
    <property type="entry name" value="ATP-BINDING CASSETTE SUB-FAMILY B MEMBER 6"/>
    <property type="match status" value="1"/>
</dbReference>
<evidence type="ECO:0000259" key="14">
    <source>
        <dbReference type="PROSITE" id="PS50990"/>
    </source>
</evidence>
<evidence type="ECO:0000259" key="13">
    <source>
        <dbReference type="PROSITE" id="PS50929"/>
    </source>
</evidence>
<dbReference type="GO" id="GO:0016887">
    <property type="term" value="F:ATP hydrolysis activity"/>
    <property type="evidence" value="ECO:0007669"/>
    <property type="project" value="InterPro"/>
</dbReference>
<dbReference type="Proteomes" id="UP000483362">
    <property type="component" value="Unassembled WGS sequence"/>
</dbReference>
<feature type="domain" description="ABC transmembrane type-1" evidence="13">
    <location>
        <begin position="177"/>
        <end position="456"/>
    </location>
</feature>
<evidence type="ECO:0000256" key="11">
    <source>
        <dbReference type="SAM" id="Phobius"/>
    </source>
</evidence>
<dbReference type="SUPFAM" id="SSF90123">
    <property type="entry name" value="ABC transporter transmembrane region"/>
    <property type="match status" value="1"/>
</dbReference>
<keyword evidence="10" id="KW-0080">Bacteriocin transport</keyword>
<dbReference type="InterPro" id="IPR011527">
    <property type="entry name" value="ABC1_TM_dom"/>
</dbReference>
<dbReference type="GO" id="GO:0015031">
    <property type="term" value="P:protein transport"/>
    <property type="evidence" value="ECO:0007669"/>
    <property type="project" value="UniProtKB-KW"/>
</dbReference>
<comment type="caution">
    <text evidence="15">The sequence shown here is derived from an EMBL/GenBank/DDBJ whole genome shotgun (WGS) entry which is preliminary data.</text>
</comment>
<dbReference type="Pfam" id="PF00664">
    <property type="entry name" value="ABC_membrane"/>
    <property type="match status" value="1"/>
</dbReference>
<dbReference type="GO" id="GO:0005886">
    <property type="term" value="C:plasma membrane"/>
    <property type="evidence" value="ECO:0007669"/>
    <property type="project" value="UniProtKB-SubCell"/>
</dbReference>
<dbReference type="InterPro" id="IPR036640">
    <property type="entry name" value="ABC1_TM_sf"/>
</dbReference>
<dbReference type="PROSITE" id="PS50990">
    <property type="entry name" value="PEPTIDASE_C39"/>
    <property type="match status" value="1"/>
</dbReference>
<evidence type="ECO:0000313" key="16">
    <source>
        <dbReference type="Proteomes" id="UP000483362"/>
    </source>
</evidence>
<comment type="subcellular location">
    <subcellularLocation>
        <location evidence="1">Cell membrane</location>
        <topology evidence="1">Multi-pass membrane protein</topology>
    </subcellularLocation>
</comment>
<evidence type="ECO:0000256" key="7">
    <source>
        <dbReference type="ARBA" id="ARBA00022927"/>
    </source>
</evidence>
<dbReference type="InterPro" id="IPR027417">
    <property type="entry name" value="P-loop_NTPase"/>
</dbReference>
<evidence type="ECO:0000256" key="2">
    <source>
        <dbReference type="ARBA" id="ARBA00022448"/>
    </source>
</evidence>
<reference evidence="15 16" key="1">
    <citation type="submission" date="2019-08" db="EMBL/GenBank/DDBJ databases">
        <title>In-depth cultivation of the pig gut microbiome towards novel bacterial diversity and tailored functional studies.</title>
        <authorList>
            <person name="Wylensek D."/>
            <person name="Hitch T.C.A."/>
            <person name="Clavel T."/>
        </authorList>
    </citation>
    <scope>NUCLEOTIDE SEQUENCE [LARGE SCALE GENOMIC DNA]</scope>
    <source>
        <strain evidence="15 16">Oil-RF-744-WCA-WT-10</strain>
    </source>
</reference>
<dbReference type="AlphaFoldDB" id="A0A6L5XCP8"/>
<dbReference type="Gene3D" id="3.90.70.10">
    <property type="entry name" value="Cysteine proteinases"/>
    <property type="match status" value="1"/>
</dbReference>
<dbReference type="SMART" id="SM00382">
    <property type="entry name" value="AAA"/>
    <property type="match status" value="1"/>
</dbReference>
<keyword evidence="2" id="KW-0813">Transport</keyword>
<keyword evidence="8 11" id="KW-1133">Transmembrane helix</keyword>
<dbReference type="Gene3D" id="1.20.1560.10">
    <property type="entry name" value="ABC transporter type 1, transmembrane domain"/>
    <property type="match status" value="1"/>
</dbReference>
<feature type="transmembrane region" description="Helical" evidence="11">
    <location>
        <begin position="174"/>
        <end position="195"/>
    </location>
</feature>
<feature type="transmembrane region" description="Helical" evidence="11">
    <location>
        <begin position="284"/>
        <end position="305"/>
    </location>
</feature>
<dbReference type="PROSITE" id="PS50893">
    <property type="entry name" value="ABC_TRANSPORTER_2"/>
    <property type="match status" value="1"/>
</dbReference>
<dbReference type="GO" id="GO:0140359">
    <property type="term" value="F:ABC-type transporter activity"/>
    <property type="evidence" value="ECO:0007669"/>
    <property type="project" value="InterPro"/>
</dbReference>
<evidence type="ECO:0000256" key="4">
    <source>
        <dbReference type="ARBA" id="ARBA00022692"/>
    </source>
</evidence>
<feature type="transmembrane region" description="Helical" evidence="11">
    <location>
        <begin position="207"/>
        <end position="223"/>
    </location>
</feature>
<evidence type="ECO:0000256" key="3">
    <source>
        <dbReference type="ARBA" id="ARBA00022475"/>
    </source>
</evidence>